<dbReference type="RefSeq" id="YP_008319377.1">
    <property type="nucleotide sequence ID" value="NC_021858.1"/>
</dbReference>
<evidence type="ECO:0000259" key="3">
    <source>
        <dbReference type="PROSITE" id="PS50181"/>
    </source>
</evidence>
<dbReference type="PANTHER" id="PTHR23084">
    <property type="entry name" value="PHOSPHATIDYLINOSITOL-4-PHOSPHATE 5-KINASE RELATED"/>
    <property type="match status" value="1"/>
</dbReference>
<dbReference type="Pfam" id="PF12937">
    <property type="entry name" value="F-box-like"/>
    <property type="match status" value="1"/>
</dbReference>
<dbReference type="InterPro" id="IPR003409">
    <property type="entry name" value="MORN"/>
</dbReference>
<protein>
    <submittedName>
        <fullName evidence="4">F-box domain containing protein</fullName>
    </submittedName>
</protein>
<dbReference type="Gene3D" id="1.20.1280.50">
    <property type="match status" value="1"/>
</dbReference>
<dbReference type="PANTHER" id="PTHR23084:SF263">
    <property type="entry name" value="MORN REPEAT-CONTAINING PROTEIN 1"/>
    <property type="match status" value="1"/>
</dbReference>
<dbReference type="Proteomes" id="UP000201566">
    <property type="component" value="Segment"/>
</dbReference>
<feature type="domain" description="F-box" evidence="3">
    <location>
        <begin position="88"/>
        <end position="135"/>
    </location>
</feature>
<gene>
    <name evidence="4" type="ORF">pdul_cds_588</name>
</gene>
<dbReference type="InterPro" id="IPR001810">
    <property type="entry name" value="F-box_dom"/>
</dbReference>
<sequence length="495" mass="54915">MVNSPSCKKKASGGLVPGRERLDRGSAGWPKVYNWQVGRGSSARHSSVIFFFFMQIGQCRRDVSPEAPFLFGREAPDDNNTKATATMRPTFDDMPYEIILAIAKALNSAPMVARLASTCQRCRDLFSDQSLWKDFCLSRFGPPLHEGLVDAGKDWRWVYRAQAHVAAPEGPDVGAVMTPGRIYWGDTLDGRPHGYGLSLSLPTLHRDGSLLTRRSHDVGLAPTTPRHDGYWSQGREHGYGVRVYRNGSHYRGAWRDGVHHGHGERFDVRGWHYEGQWHDGHCHDDVGSGRCTAALDCVYIEHAVGAYSVWRYPAADLGPLRNRATQRASVDPCADGQDRLTSHTGVVYTRARVDGTMKGTITWPDGRRFEGRWTGWQLGSADLIDGVLTCPDGTVREGTFFNGRLWGQGTLQRPDGVRIECHWQRGYGSVAVTWPDGRRYQGAWNGEACHGSGEMTYPDGSRYVGTWRDGRRHEGTAICQGNCNGCMACLDASPA</sequence>
<feature type="region of interest" description="Disordered" evidence="2">
    <location>
        <begin position="1"/>
        <end position="22"/>
    </location>
</feature>
<dbReference type="EMBL" id="KC977570">
    <property type="protein sequence ID" value="AGO82708.1"/>
    <property type="molecule type" value="Genomic_DNA"/>
</dbReference>
<keyword evidence="1" id="KW-0677">Repeat</keyword>
<dbReference type="Gene3D" id="2.20.110.10">
    <property type="entry name" value="Histone H3 K4-specific methyltransferase SET7/9 N-terminal domain"/>
    <property type="match status" value="2"/>
</dbReference>
<dbReference type="SUPFAM" id="SSF82185">
    <property type="entry name" value="Histone H3 K4-specific methyltransferase SET7/9 N-terminal domain"/>
    <property type="match status" value="2"/>
</dbReference>
<reference evidence="4 5" key="1">
    <citation type="journal article" date="2013" name="Science">
        <title>Pandoraviruses: amoeba viruses with genomes up to 2.5 Mb reaching that of parasitic eukaryotes.</title>
        <authorList>
            <person name="Philippe N."/>
            <person name="Legendre M."/>
            <person name="Doutre G."/>
            <person name="Coute Y."/>
            <person name="Poirot O."/>
            <person name="Lescot M."/>
            <person name="Arslan D."/>
            <person name="Seltzer V."/>
            <person name="Bertaux L."/>
            <person name="Bruley C."/>
            <person name="Garin J."/>
            <person name="Claverie J.M."/>
            <person name="Abergel C."/>
        </authorList>
    </citation>
    <scope>NUCLEOTIDE SEQUENCE [LARGE SCALE GENOMIC DNA]</scope>
    <source>
        <strain evidence="4">Melbourne</strain>
    </source>
</reference>
<dbReference type="InterPro" id="IPR036047">
    <property type="entry name" value="F-box-like_dom_sf"/>
</dbReference>
<evidence type="ECO:0000313" key="4">
    <source>
        <dbReference type="EMBL" id="AGO82708.1"/>
    </source>
</evidence>
<proteinExistence type="predicted"/>
<name>S4VQR7_9VIRU</name>
<dbReference type="Pfam" id="PF02493">
    <property type="entry name" value="MORN"/>
    <property type="match status" value="6"/>
</dbReference>
<dbReference type="GeneID" id="16511969"/>
<evidence type="ECO:0000256" key="2">
    <source>
        <dbReference type="SAM" id="MobiDB-lite"/>
    </source>
</evidence>
<dbReference type="SMART" id="SM00698">
    <property type="entry name" value="MORN"/>
    <property type="match status" value="6"/>
</dbReference>
<dbReference type="PROSITE" id="PS50181">
    <property type="entry name" value="FBOX"/>
    <property type="match status" value="1"/>
</dbReference>
<dbReference type="SUPFAM" id="SSF81383">
    <property type="entry name" value="F-box domain"/>
    <property type="match status" value="1"/>
</dbReference>
<organism evidence="4 5">
    <name type="scientific">Pandoravirus dulcis</name>
    <dbReference type="NCBI Taxonomy" id="1349409"/>
    <lineage>
        <taxon>Viruses</taxon>
        <taxon>Pandoravirus</taxon>
    </lineage>
</organism>
<evidence type="ECO:0000313" key="5">
    <source>
        <dbReference type="Proteomes" id="UP000201566"/>
    </source>
</evidence>
<accession>S4VQR7</accession>
<evidence type="ECO:0000256" key="1">
    <source>
        <dbReference type="ARBA" id="ARBA00022737"/>
    </source>
</evidence>
<dbReference type="KEGG" id="vg:16511969"/>